<feature type="region of interest" description="Disordered" evidence="1">
    <location>
        <begin position="1"/>
        <end position="30"/>
    </location>
</feature>
<sequence length="180" mass="18623">MDQNEKSLIDNLFSRLRDAEQQSGPRDAQADAAIREALARQPAAPYYMSQAILVQEHALKALNERVRQLEESLASRPAGGGGFLSSLFGGGSQPAPAPRAYAAQPTPFSNAPQGSFLGGAMQTAMGVAGGMLLANALGDLFSGGEEAVTEAVSEPLSSVEDSVFGGGGFFGDDSDDESNV</sequence>
<keyword evidence="3" id="KW-1185">Reference proteome</keyword>
<accession>A0A4R2L2M0</accession>
<dbReference type="InterPro" id="IPR018648">
    <property type="entry name" value="DUF2076"/>
</dbReference>
<dbReference type="EMBL" id="SLWY01000012">
    <property type="protein sequence ID" value="TCO80724.1"/>
    <property type="molecule type" value="Genomic_DNA"/>
</dbReference>
<comment type="caution">
    <text evidence="2">The sequence shown here is derived from an EMBL/GenBank/DDBJ whole genome shotgun (WGS) entry which is preliminary data.</text>
</comment>
<dbReference type="AlphaFoldDB" id="A0A4R2L2M0"/>
<reference evidence="2 3" key="1">
    <citation type="submission" date="2019-03" db="EMBL/GenBank/DDBJ databases">
        <title>Genomic Encyclopedia of Type Strains, Phase IV (KMG-IV): sequencing the most valuable type-strain genomes for metagenomic binning, comparative biology and taxonomic classification.</title>
        <authorList>
            <person name="Goeker M."/>
        </authorList>
    </citation>
    <scope>NUCLEOTIDE SEQUENCE [LARGE SCALE GENOMIC DNA]</scope>
    <source>
        <strain evidence="2 3">DSM 25287</strain>
    </source>
</reference>
<gene>
    <name evidence="2" type="ORF">EV699_11259</name>
</gene>
<dbReference type="Pfam" id="PF09849">
    <property type="entry name" value="DUF2076"/>
    <property type="match status" value="1"/>
</dbReference>
<proteinExistence type="predicted"/>
<dbReference type="Proteomes" id="UP000295765">
    <property type="component" value="Unassembled WGS sequence"/>
</dbReference>
<evidence type="ECO:0000256" key="1">
    <source>
        <dbReference type="SAM" id="MobiDB-lite"/>
    </source>
</evidence>
<feature type="region of interest" description="Disordered" evidence="1">
    <location>
        <begin position="84"/>
        <end position="106"/>
    </location>
</feature>
<protein>
    <recommendedName>
        <fullName evidence="4">DUF2076 family protein</fullName>
    </recommendedName>
</protein>
<evidence type="ECO:0000313" key="3">
    <source>
        <dbReference type="Proteomes" id="UP000295765"/>
    </source>
</evidence>
<dbReference type="RefSeq" id="WP_165904114.1">
    <property type="nucleotide sequence ID" value="NZ_SLWY01000012.1"/>
</dbReference>
<evidence type="ECO:0008006" key="4">
    <source>
        <dbReference type="Google" id="ProtNLM"/>
    </source>
</evidence>
<name>A0A4R2L2M0_9GAMM</name>
<evidence type="ECO:0000313" key="2">
    <source>
        <dbReference type="EMBL" id="TCO80724.1"/>
    </source>
</evidence>
<organism evidence="2 3">
    <name type="scientific">Plasticicumulans lactativorans</name>
    <dbReference type="NCBI Taxonomy" id="1133106"/>
    <lineage>
        <taxon>Bacteria</taxon>
        <taxon>Pseudomonadati</taxon>
        <taxon>Pseudomonadota</taxon>
        <taxon>Gammaproteobacteria</taxon>
        <taxon>Candidatus Competibacteraceae</taxon>
        <taxon>Plasticicumulans</taxon>
    </lineage>
</organism>